<reference evidence="8 9" key="1">
    <citation type="journal article" date="2011" name="Proc. Natl. Acad. Sci. U.S.A.">
        <title>Comparative genomics of xylose-fermenting fungi for enhanced biofuel production.</title>
        <authorList>
            <person name="Wohlbach D.J."/>
            <person name="Kuo A."/>
            <person name="Sato T.K."/>
            <person name="Potts K.M."/>
            <person name="Salamov A.A."/>
            <person name="LaButti K.M."/>
            <person name="Sun H."/>
            <person name="Clum A."/>
            <person name="Pangilinan J.L."/>
            <person name="Lindquist E.A."/>
            <person name="Lucas S."/>
            <person name="Lapidus A."/>
            <person name="Jin M."/>
            <person name="Gunawan C."/>
            <person name="Balan V."/>
            <person name="Dale B.E."/>
            <person name="Jeffries T.W."/>
            <person name="Zinkel R."/>
            <person name="Barry K.W."/>
            <person name="Grigoriev I.V."/>
            <person name="Gasch A.P."/>
        </authorList>
    </citation>
    <scope>NUCLEOTIDE SEQUENCE [LARGE SCALE GENOMIC DNA]</scope>
    <source>
        <strain evidence="9">NRRL Y-27907 / 11-Y1</strain>
    </source>
</reference>
<dbReference type="GeneID" id="18872532"/>
<dbReference type="GO" id="GO:0045943">
    <property type="term" value="P:positive regulation of transcription by RNA polymerase I"/>
    <property type="evidence" value="ECO:0007669"/>
    <property type="project" value="InterPro"/>
</dbReference>
<evidence type="ECO:0008006" key="10">
    <source>
        <dbReference type="Google" id="ProtNLM"/>
    </source>
</evidence>
<keyword evidence="7" id="KW-0539">Nucleus</keyword>
<keyword evidence="2" id="KW-0690">Ribosome biogenesis</keyword>
<dbReference type="STRING" id="619300.G3AGR2"/>
<comment type="subcellular location">
    <subcellularLocation>
        <location evidence="1">Nucleus</location>
        <location evidence="1">Nucleolus</location>
    </subcellularLocation>
</comment>
<keyword evidence="5" id="KW-0677">Repeat</keyword>
<dbReference type="Proteomes" id="UP000000709">
    <property type="component" value="Unassembled WGS sequence"/>
</dbReference>
<evidence type="ECO:0000256" key="7">
    <source>
        <dbReference type="ARBA" id="ARBA00023242"/>
    </source>
</evidence>
<sequence>MEKVLVFWQLESEKKQFLPRLNGSIEKICVDNSYISLLLSSGSNDYEVLILSAVDLISRLSVNTIRPKFFNLLKPTLSKTKRKYLKSPTDFDKFKLKHDYSCKFEIHPKSKNLYFPNNAAIQAYDLVKNEQAFIQNAAPVLSTGKVRSETKLIDPNVTIISFTHDGEWMCTFDEVLNSEIDNLLSKNDKQYALKFWRFVEPKNDSSNKNGSWELSTKIIDPHGNSNPILSIIPAPTSYFNGLAFLTADSKGGLRIWRPSVPKEAYQIKGTGKQQQTAWTMRKSKAPLGAQSSDAVDLCWSDDSSIIFLAVECSIKTINAKTMEEIPYQDFPLPSLSGSRIRSISIVDNHLVILSKTRITSFNLLTAQLTDLVAKVNTTLGGKNLIAIDPIANIICLALNYYHIEEENNHEFKVHSKLLLFKPNQLKPIHVQTHNQGIASIRNYKNNSFVFVDLDSRVGTLHSSSIELSNQIETDLSHEISAMLTNSRATANIVTSRNVAHRNGSIDAPVSDKNLDEGNTRVIDLHTVQPIFQNIDGVQIETLFDRIVKVLK</sequence>
<dbReference type="InterPro" id="IPR053826">
    <property type="entry name" value="WDR75"/>
</dbReference>
<dbReference type="OrthoDB" id="4096at2759"/>
<dbReference type="FunCoup" id="G3AGR2">
    <property type="interactions" value="440"/>
</dbReference>
<name>G3AGR2_SPAPN</name>
<dbReference type="GO" id="GO:0003723">
    <property type="term" value="F:RNA binding"/>
    <property type="evidence" value="ECO:0007669"/>
    <property type="project" value="InterPro"/>
</dbReference>
<evidence type="ECO:0000256" key="3">
    <source>
        <dbReference type="ARBA" id="ARBA00022552"/>
    </source>
</evidence>
<dbReference type="InParanoid" id="G3AGR2"/>
<dbReference type="PANTHER" id="PTHR44215:SF1">
    <property type="entry name" value="WD REPEAT-CONTAINING PROTEIN 75"/>
    <property type="match status" value="1"/>
</dbReference>
<gene>
    <name evidence="8" type="ORF">SPAPADRAFT_58611</name>
</gene>
<dbReference type="OMA" id="QQTAWTM"/>
<dbReference type="HOGENOM" id="CLU_466916_0_0_1"/>
<dbReference type="RefSeq" id="XP_007372807.1">
    <property type="nucleotide sequence ID" value="XM_007372745.1"/>
</dbReference>
<evidence type="ECO:0000313" key="9">
    <source>
        <dbReference type="Proteomes" id="UP000000709"/>
    </source>
</evidence>
<evidence type="ECO:0000256" key="5">
    <source>
        <dbReference type="ARBA" id="ARBA00022737"/>
    </source>
</evidence>
<evidence type="ECO:0000313" key="8">
    <source>
        <dbReference type="EMBL" id="EGW35395.1"/>
    </source>
</evidence>
<organism evidence="9">
    <name type="scientific">Spathaspora passalidarum (strain NRRL Y-27907 / 11-Y1)</name>
    <dbReference type="NCBI Taxonomy" id="619300"/>
    <lineage>
        <taxon>Eukaryota</taxon>
        <taxon>Fungi</taxon>
        <taxon>Dikarya</taxon>
        <taxon>Ascomycota</taxon>
        <taxon>Saccharomycotina</taxon>
        <taxon>Pichiomycetes</taxon>
        <taxon>Debaryomycetaceae</taxon>
        <taxon>Spathaspora</taxon>
    </lineage>
</organism>
<accession>G3AGR2</accession>
<dbReference type="GO" id="GO:0032040">
    <property type="term" value="C:small-subunit processome"/>
    <property type="evidence" value="ECO:0007669"/>
    <property type="project" value="InterPro"/>
</dbReference>
<evidence type="ECO:0000256" key="4">
    <source>
        <dbReference type="ARBA" id="ARBA00022574"/>
    </source>
</evidence>
<dbReference type="SUPFAM" id="SSF50978">
    <property type="entry name" value="WD40 repeat-like"/>
    <property type="match status" value="1"/>
</dbReference>
<keyword evidence="3" id="KW-0698">rRNA processing</keyword>
<keyword evidence="9" id="KW-1185">Reference proteome</keyword>
<dbReference type="EMBL" id="GL996499">
    <property type="protein sequence ID" value="EGW35395.1"/>
    <property type="molecule type" value="Genomic_DNA"/>
</dbReference>
<dbReference type="GO" id="GO:2000234">
    <property type="term" value="P:positive regulation of rRNA processing"/>
    <property type="evidence" value="ECO:0007669"/>
    <property type="project" value="TreeGrafter"/>
</dbReference>
<keyword evidence="6" id="KW-0804">Transcription</keyword>
<dbReference type="AlphaFoldDB" id="G3AGR2"/>
<proteinExistence type="predicted"/>
<protein>
    <recommendedName>
        <fullName evidence="10">NET1-associated nuclear protein 1</fullName>
    </recommendedName>
</protein>
<evidence type="ECO:0000256" key="1">
    <source>
        <dbReference type="ARBA" id="ARBA00004604"/>
    </source>
</evidence>
<dbReference type="eggNOG" id="KOG1963">
    <property type="taxonomic scope" value="Eukaryota"/>
</dbReference>
<dbReference type="GO" id="GO:0006364">
    <property type="term" value="P:rRNA processing"/>
    <property type="evidence" value="ECO:0007669"/>
    <property type="project" value="UniProtKB-KW"/>
</dbReference>
<dbReference type="PANTHER" id="PTHR44215">
    <property type="entry name" value="WD REPEAT-CONTAINING PROTEIN 75"/>
    <property type="match status" value="1"/>
</dbReference>
<dbReference type="InterPro" id="IPR036322">
    <property type="entry name" value="WD40_repeat_dom_sf"/>
</dbReference>
<dbReference type="KEGG" id="spaa:SPAPADRAFT_58611"/>
<evidence type="ECO:0000256" key="2">
    <source>
        <dbReference type="ARBA" id="ARBA00022517"/>
    </source>
</evidence>
<evidence type="ECO:0000256" key="6">
    <source>
        <dbReference type="ARBA" id="ARBA00023163"/>
    </source>
</evidence>
<keyword evidence="4" id="KW-0853">WD repeat</keyword>